<evidence type="ECO:0000256" key="2">
    <source>
        <dbReference type="SAM" id="Phobius"/>
    </source>
</evidence>
<feature type="coiled-coil region" evidence="1">
    <location>
        <begin position="467"/>
        <end position="511"/>
    </location>
</feature>
<gene>
    <name evidence="3" type="ORF">SSCH_500007</name>
</gene>
<dbReference type="AlphaFoldDB" id="A0A0B7MNE3"/>
<name>A0A0B7MNE3_9FIRM</name>
<keyword evidence="4" id="KW-1185">Reference proteome</keyword>
<sequence>MIVMSNTSIYKLNLVTGDILATGQMVAAPDWGYTPPTYAEGMIFAPLQNGTIQAFNAKTLESVWVYRDNLKGQSLSPIAYSDGYIYTGFWNSETGNANFVCLSVTDEDPSQPNEAKIASWKHTQPGGFYWAGAVVIGDAVIVGTDDGQSGDSDPAKVYSFNKYTGEMISELDVIGDQRSSIAYDKASGKIYFTTKCGYLYSASVNAKTGVLSNLKGVKQVNDENRNVMTTSTPVVYDGKVYLGIGQYFQKGWVLVADAESLEKLFTVSLKGYPQCSMLLTTAYEDTGYLYLYSTYNYLPGGISMIKIKTDATTAADAELIELYDAEGFSQYCITSIICGPDGTLYYKNDSANILAVGMPKVAKVINLINAIGTVTLDSGSAINKARNAYDSLTEAQKKEVTNYSVLTTAEMQYELLVAKFNAKTELENYKNADDYREAQKIELANAITAGKEAIDAAADIAGVDSALAAAKAAIDEIKTDAQLTEEEKEDIVAAKKEAKEALDNYKDLKDYREAEKAGLAAAIASGKSAIDAAADIAGVNSALATAKAAIDEIKTNAQLIAEEIESSEDETVTIELEDFTGLSKDALEAIKGSDRKVTFVKKENERVLYSWTFDGSKIDNIIGDIDLSISFTTNNKEAIDELVGDRNSIYLSFTYKGELPAPAFIKVYVGDKYEDGEKLYLYYFNEKTKKSEEIATGLEVKDGYISFTLTHMSDYFLTKTKIAQITDEKDKPKDADVIPEDKSKKVKSKDVGVGTGDTFPLAIWLIIFSISLIGVAYILIRKRRTI</sequence>
<dbReference type="InterPro" id="IPR015943">
    <property type="entry name" value="WD40/YVTN_repeat-like_dom_sf"/>
</dbReference>
<dbReference type="SMART" id="SM00564">
    <property type="entry name" value="PQQ"/>
    <property type="match status" value="2"/>
</dbReference>
<dbReference type="InterPro" id="IPR011047">
    <property type="entry name" value="Quinoprotein_ADH-like_sf"/>
</dbReference>
<keyword evidence="2" id="KW-0472">Membrane</keyword>
<evidence type="ECO:0000256" key="1">
    <source>
        <dbReference type="SAM" id="Coils"/>
    </source>
</evidence>
<feature type="coiled-coil region" evidence="1">
    <location>
        <begin position="543"/>
        <end position="570"/>
    </location>
</feature>
<reference evidence="4" key="1">
    <citation type="submission" date="2015-01" db="EMBL/GenBank/DDBJ databases">
        <authorList>
            <person name="Manzoor Shahid"/>
            <person name="Zubair Saima"/>
        </authorList>
    </citation>
    <scope>NUCLEOTIDE SEQUENCE [LARGE SCALE GENOMIC DNA]</scope>
    <source>
        <strain evidence="4">Sp3</strain>
    </source>
</reference>
<keyword evidence="1" id="KW-0175">Coiled coil</keyword>
<dbReference type="Gene3D" id="2.130.10.10">
    <property type="entry name" value="YVTN repeat-like/Quinoprotein amine dehydrogenase"/>
    <property type="match status" value="2"/>
</dbReference>
<accession>A0A0B7MNE3</accession>
<organism evidence="3 4">
    <name type="scientific">Syntrophaceticus schinkii</name>
    <dbReference type="NCBI Taxonomy" id="499207"/>
    <lineage>
        <taxon>Bacteria</taxon>
        <taxon>Bacillati</taxon>
        <taxon>Bacillota</taxon>
        <taxon>Clostridia</taxon>
        <taxon>Thermoanaerobacterales</taxon>
        <taxon>Thermoanaerobacterales Family III. Incertae Sedis</taxon>
        <taxon>Syntrophaceticus</taxon>
    </lineage>
</organism>
<feature type="transmembrane region" description="Helical" evidence="2">
    <location>
        <begin position="761"/>
        <end position="780"/>
    </location>
</feature>
<dbReference type="Proteomes" id="UP000046155">
    <property type="component" value="Unassembled WGS sequence"/>
</dbReference>
<dbReference type="InterPro" id="IPR018391">
    <property type="entry name" value="PQQ_b-propeller_rpt"/>
</dbReference>
<proteinExistence type="predicted"/>
<keyword evidence="2" id="KW-1133">Transmembrane helix</keyword>
<evidence type="ECO:0000313" key="3">
    <source>
        <dbReference type="EMBL" id="CEO89506.1"/>
    </source>
</evidence>
<protein>
    <submittedName>
        <fullName evidence="3">Uncharacterized protein</fullName>
    </submittedName>
</protein>
<evidence type="ECO:0000313" key="4">
    <source>
        <dbReference type="Proteomes" id="UP000046155"/>
    </source>
</evidence>
<dbReference type="SUPFAM" id="SSF50998">
    <property type="entry name" value="Quinoprotein alcohol dehydrogenase-like"/>
    <property type="match status" value="2"/>
</dbReference>
<dbReference type="EMBL" id="CDRZ01000248">
    <property type="protein sequence ID" value="CEO89506.1"/>
    <property type="molecule type" value="Genomic_DNA"/>
</dbReference>
<keyword evidence="2" id="KW-0812">Transmembrane</keyword>